<sequence>MANLATSLTFSSSSSPSPSLWILKHKSPSYCTFKQLHSFHSSFHFDYTKLVSLRHNHGERFPVLFTVLDNESALTEEAIVEGDVKSEGSLSNQEVKKLARPCELYVCNLPRSCDIAELVEMFKPYGTVLAAEVSRNPETGISKGCGYVTMGSINSAKVSITALDGSDVGGREMRVRFAVDMNSKKRNLNNLHSSPKKNIIYESPYKVYVGNLSWDVKPGDLRNLFSRFGTVVSAKVLNDRRAGKSRVYGFLSFSSAAERDASISLDGTEYNNRKLVVREGLERSES</sequence>
<dbReference type="OrthoDB" id="439808at2759"/>
<accession>A0A0A0KAH9</accession>
<dbReference type="EMBL" id="CM002927">
    <property type="protein sequence ID" value="KGN46473.1"/>
    <property type="molecule type" value="Genomic_DNA"/>
</dbReference>
<dbReference type="Proteomes" id="UP000029981">
    <property type="component" value="Chromosome 6"/>
</dbReference>
<evidence type="ECO:0000256" key="1">
    <source>
        <dbReference type="ARBA" id="ARBA00022884"/>
    </source>
</evidence>
<dbReference type="KEGG" id="csv:101215358"/>
<dbReference type="InterPro" id="IPR000504">
    <property type="entry name" value="RRM_dom"/>
</dbReference>
<reference evidence="4 5" key="1">
    <citation type="journal article" date="2009" name="Nat. Genet.">
        <title>The genome of the cucumber, Cucumis sativus L.</title>
        <authorList>
            <person name="Huang S."/>
            <person name="Li R."/>
            <person name="Zhang Z."/>
            <person name="Li L."/>
            <person name="Gu X."/>
            <person name="Fan W."/>
            <person name="Lucas W.J."/>
            <person name="Wang X."/>
            <person name="Xie B."/>
            <person name="Ni P."/>
            <person name="Ren Y."/>
            <person name="Zhu H."/>
            <person name="Li J."/>
            <person name="Lin K."/>
            <person name="Jin W."/>
            <person name="Fei Z."/>
            <person name="Li G."/>
            <person name="Staub J."/>
            <person name="Kilian A."/>
            <person name="van der Vossen E.A."/>
            <person name="Wu Y."/>
            <person name="Guo J."/>
            <person name="He J."/>
            <person name="Jia Z."/>
            <person name="Ren Y."/>
            <person name="Tian G."/>
            <person name="Lu Y."/>
            <person name="Ruan J."/>
            <person name="Qian W."/>
            <person name="Wang M."/>
            <person name="Huang Q."/>
            <person name="Li B."/>
            <person name="Xuan Z."/>
            <person name="Cao J."/>
            <person name="Asan"/>
            <person name="Wu Z."/>
            <person name="Zhang J."/>
            <person name="Cai Q."/>
            <person name="Bai Y."/>
            <person name="Zhao B."/>
            <person name="Han Y."/>
            <person name="Li Y."/>
            <person name="Li X."/>
            <person name="Wang S."/>
            <person name="Shi Q."/>
            <person name="Liu S."/>
            <person name="Cho W.K."/>
            <person name="Kim J.Y."/>
            <person name="Xu Y."/>
            <person name="Heller-Uszynska K."/>
            <person name="Miao H."/>
            <person name="Cheng Z."/>
            <person name="Zhang S."/>
            <person name="Wu J."/>
            <person name="Yang Y."/>
            <person name="Kang H."/>
            <person name="Li M."/>
            <person name="Liang H."/>
            <person name="Ren X."/>
            <person name="Shi Z."/>
            <person name="Wen M."/>
            <person name="Jian M."/>
            <person name="Yang H."/>
            <person name="Zhang G."/>
            <person name="Yang Z."/>
            <person name="Chen R."/>
            <person name="Liu S."/>
            <person name="Li J."/>
            <person name="Ma L."/>
            <person name="Liu H."/>
            <person name="Zhou Y."/>
            <person name="Zhao J."/>
            <person name="Fang X."/>
            <person name="Li G."/>
            <person name="Fang L."/>
            <person name="Li Y."/>
            <person name="Liu D."/>
            <person name="Zheng H."/>
            <person name="Zhang Y."/>
            <person name="Qin N."/>
            <person name="Li Z."/>
            <person name="Yang G."/>
            <person name="Yang S."/>
            <person name="Bolund L."/>
            <person name="Kristiansen K."/>
            <person name="Zheng H."/>
            <person name="Li S."/>
            <person name="Zhang X."/>
            <person name="Yang H."/>
            <person name="Wang J."/>
            <person name="Sun R."/>
            <person name="Zhang B."/>
            <person name="Jiang S."/>
            <person name="Wang J."/>
            <person name="Du Y."/>
            <person name="Li S."/>
        </authorList>
    </citation>
    <scope>NUCLEOTIDE SEQUENCE [LARGE SCALE GENOMIC DNA]</scope>
    <source>
        <strain evidence="5">cv. 9930</strain>
    </source>
</reference>
<dbReference type="Gramene" id="KGN46473">
    <property type="protein sequence ID" value="KGN46473"/>
    <property type="gene ID" value="Csa_6G095890"/>
</dbReference>
<organism evidence="4 5">
    <name type="scientific">Cucumis sativus</name>
    <name type="common">Cucumber</name>
    <dbReference type="NCBI Taxonomy" id="3659"/>
    <lineage>
        <taxon>Eukaryota</taxon>
        <taxon>Viridiplantae</taxon>
        <taxon>Streptophyta</taxon>
        <taxon>Embryophyta</taxon>
        <taxon>Tracheophyta</taxon>
        <taxon>Spermatophyta</taxon>
        <taxon>Magnoliopsida</taxon>
        <taxon>eudicotyledons</taxon>
        <taxon>Gunneridae</taxon>
        <taxon>Pentapetalae</taxon>
        <taxon>rosids</taxon>
        <taxon>fabids</taxon>
        <taxon>Cucurbitales</taxon>
        <taxon>Cucurbitaceae</taxon>
        <taxon>Benincaseae</taxon>
        <taxon>Cucumis</taxon>
    </lineage>
</organism>
<evidence type="ECO:0000313" key="5">
    <source>
        <dbReference type="Proteomes" id="UP000029981"/>
    </source>
</evidence>
<evidence type="ECO:0000256" key="2">
    <source>
        <dbReference type="PROSITE-ProRule" id="PRU00176"/>
    </source>
</evidence>
<dbReference type="PANTHER" id="PTHR48025:SF7">
    <property type="entry name" value="RNA-BINDING (RRM_RBD_RNP MOTIFS) FAMILY PROTEIN"/>
    <property type="match status" value="1"/>
</dbReference>
<dbReference type="OMA" id="AIIPSCS"/>
<reference evidence="4 5" key="4">
    <citation type="journal article" date="2011" name="BMC Genomics">
        <title>RNA-Seq improves annotation of protein-coding genes in the cucumber genome.</title>
        <authorList>
            <person name="Li Z."/>
            <person name="Zhang Z."/>
            <person name="Yan P."/>
            <person name="Huang S."/>
            <person name="Fei Z."/>
            <person name="Lin K."/>
        </authorList>
    </citation>
    <scope>NUCLEOTIDE SEQUENCE [LARGE SCALE GENOMIC DNA]</scope>
    <source>
        <strain evidence="5">cv. 9930</strain>
    </source>
</reference>
<reference evidence="4 5" key="3">
    <citation type="journal article" date="2010" name="BMC Genomics">
        <title>Transcriptome sequencing and comparative analysis of cucumber flowers with different sex types.</title>
        <authorList>
            <person name="Guo S."/>
            <person name="Zheng Y."/>
            <person name="Joung J.G."/>
            <person name="Liu S."/>
            <person name="Zhang Z."/>
            <person name="Crasta O.R."/>
            <person name="Sobral B.W."/>
            <person name="Xu Y."/>
            <person name="Huang S."/>
            <person name="Fei Z."/>
        </authorList>
    </citation>
    <scope>NUCLEOTIDE SEQUENCE [LARGE SCALE GENOMIC DNA]</scope>
    <source>
        <strain evidence="5">cv. 9930</strain>
    </source>
</reference>
<dbReference type="InterPro" id="IPR012677">
    <property type="entry name" value="Nucleotide-bd_a/b_plait_sf"/>
</dbReference>
<keyword evidence="5" id="KW-1185">Reference proteome</keyword>
<feature type="domain" description="RRM" evidence="3">
    <location>
        <begin position="205"/>
        <end position="282"/>
    </location>
</feature>
<dbReference type="GO" id="GO:0003729">
    <property type="term" value="F:mRNA binding"/>
    <property type="evidence" value="ECO:0000318"/>
    <property type="project" value="GO_Central"/>
</dbReference>
<dbReference type="AlphaFoldDB" id="A0A0A0KAH9"/>
<dbReference type="PANTHER" id="PTHR48025">
    <property type="entry name" value="OS02G0815200 PROTEIN"/>
    <property type="match status" value="1"/>
</dbReference>
<dbReference type="Pfam" id="PF00076">
    <property type="entry name" value="RRM_1"/>
    <property type="match status" value="2"/>
</dbReference>
<dbReference type="eggNOG" id="KOG0118">
    <property type="taxonomic scope" value="Eukaryota"/>
</dbReference>
<dbReference type="GO" id="GO:1901259">
    <property type="term" value="P:chloroplast rRNA processing"/>
    <property type="evidence" value="ECO:0000318"/>
    <property type="project" value="GO_Central"/>
</dbReference>
<dbReference type="GO" id="GO:0009507">
    <property type="term" value="C:chloroplast"/>
    <property type="evidence" value="ECO:0007669"/>
    <property type="project" value="GOC"/>
</dbReference>
<proteinExistence type="predicted"/>
<keyword evidence="1 2" id="KW-0694">RNA-binding</keyword>
<dbReference type="SMART" id="SM00360">
    <property type="entry name" value="RRM"/>
    <property type="match status" value="2"/>
</dbReference>
<dbReference type="InterPro" id="IPR050502">
    <property type="entry name" value="Euk_RNA-bind_prot"/>
</dbReference>
<protein>
    <recommendedName>
        <fullName evidence="3">RRM domain-containing protein</fullName>
    </recommendedName>
</protein>
<evidence type="ECO:0000313" key="4">
    <source>
        <dbReference type="EMBL" id="KGN46473.1"/>
    </source>
</evidence>
<name>A0A0A0KAH9_CUCSA</name>
<dbReference type="SUPFAM" id="SSF54928">
    <property type="entry name" value="RNA-binding domain, RBD"/>
    <property type="match status" value="2"/>
</dbReference>
<dbReference type="STRING" id="3659.A0A0A0KAH9"/>
<dbReference type="InterPro" id="IPR035979">
    <property type="entry name" value="RBD_domain_sf"/>
</dbReference>
<feature type="domain" description="RRM" evidence="3">
    <location>
        <begin position="102"/>
        <end position="180"/>
    </location>
</feature>
<dbReference type="Gene3D" id="3.30.70.330">
    <property type="match status" value="2"/>
</dbReference>
<dbReference type="PROSITE" id="PS50102">
    <property type="entry name" value="RRM"/>
    <property type="match status" value="2"/>
</dbReference>
<evidence type="ECO:0000259" key="3">
    <source>
        <dbReference type="PROSITE" id="PS50102"/>
    </source>
</evidence>
<reference evidence="4 5" key="2">
    <citation type="journal article" date="2009" name="PLoS ONE">
        <title>An integrated genetic and cytogenetic map of the cucumber genome.</title>
        <authorList>
            <person name="Ren Y."/>
            <person name="Zhang Z."/>
            <person name="Liu J."/>
            <person name="Staub J.E."/>
            <person name="Han Y."/>
            <person name="Cheng Z."/>
            <person name="Li X."/>
            <person name="Lu J."/>
            <person name="Miao H."/>
            <person name="Kang H."/>
            <person name="Xie B."/>
            <person name="Gu X."/>
            <person name="Wang X."/>
            <person name="Du Y."/>
            <person name="Jin W."/>
            <person name="Huang S."/>
        </authorList>
    </citation>
    <scope>NUCLEOTIDE SEQUENCE [LARGE SCALE GENOMIC DNA]</scope>
    <source>
        <strain evidence="5">cv. 9930</strain>
    </source>
</reference>
<gene>
    <name evidence="4" type="ORF">Csa_6G095890</name>
</gene>